<name>A0AAX1MH10_ACIJU</name>
<dbReference type="EMBL" id="CP059558">
    <property type="protein sequence ID" value="QUY36938.1"/>
    <property type="molecule type" value="Genomic_DNA"/>
</dbReference>
<evidence type="ECO:0000313" key="2">
    <source>
        <dbReference type="Proteomes" id="UP000679388"/>
    </source>
</evidence>
<protein>
    <submittedName>
        <fullName evidence="1">Uncharacterized protein</fullName>
    </submittedName>
</protein>
<accession>A0AAX1MH10</accession>
<sequence length="135" mass="15241">MQKIQLPCISERIRGFTLPEDGVFYVFDYDEVFKISLNPSPSVEVTDENPYSFEAGHPGYFGVSDREPILNQGGRSVSYNFDPKRDFQAVLIRAGSNEDKISFQTLSGDWFVATLTPDAAYLLVAEPYLIEVYVL</sequence>
<reference evidence="1" key="1">
    <citation type="submission" date="2020-07" db="EMBL/GenBank/DDBJ databases">
        <title>Acinetobacter junii strain YR7 chromosome and plasmid pNDM-YR7.</title>
        <authorList>
            <person name="Tang B."/>
        </authorList>
    </citation>
    <scope>NUCLEOTIDE SEQUENCE</scope>
    <source>
        <strain evidence="1">YR7</strain>
    </source>
</reference>
<dbReference type="Proteomes" id="UP000679388">
    <property type="component" value="Chromosome"/>
</dbReference>
<dbReference type="RefSeq" id="WP_212639023.1">
    <property type="nucleotide sequence ID" value="NZ_CP059558.1"/>
</dbReference>
<proteinExistence type="predicted"/>
<dbReference type="AlphaFoldDB" id="A0AAX1MH10"/>
<gene>
    <name evidence="1" type="ORF">H2677_01660</name>
</gene>
<dbReference type="GeneID" id="70091199"/>
<organism evidence="1 2">
    <name type="scientific">Acinetobacter junii</name>
    <dbReference type="NCBI Taxonomy" id="40215"/>
    <lineage>
        <taxon>Bacteria</taxon>
        <taxon>Pseudomonadati</taxon>
        <taxon>Pseudomonadota</taxon>
        <taxon>Gammaproteobacteria</taxon>
        <taxon>Moraxellales</taxon>
        <taxon>Moraxellaceae</taxon>
        <taxon>Acinetobacter</taxon>
    </lineage>
</organism>
<evidence type="ECO:0000313" key="1">
    <source>
        <dbReference type="EMBL" id="QUY36938.1"/>
    </source>
</evidence>